<dbReference type="Gramene" id="AET2Gv20367600.2">
    <property type="protein sequence ID" value="AET2Gv20367600.2"/>
    <property type="gene ID" value="AET2Gv20367600"/>
</dbReference>
<dbReference type="PANTHER" id="PTHR31413:SF31">
    <property type="entry name" value="NINJA-FAMILY PROTEIN AFP3"/>
    <property type="match status" value="1"/>
</dbReference>
<dbReference type="InterPro" id="IPR032308">
    <property type="entry name" value="TDBD"/>
</dbReference>
<dbReference type="GO" id="GO:0005634">
    <property type="term" value="C:nucleus"/>
    <property type="evidence" value="ECO:0007669"/>
    <property type="project" value="UniProtKB-SubCell"/>
</dbReference>
<comment type="subcellular location">
    <subcellularLocation>
        <location evidence="1 4">Nucleus</location>
    </subcellularLocation>
</comment>
<evidence type="ECO:0000256" key="5">
    <source>
        <dbReference type="SAM" id="MobiDB-lite"/>
    </source>
</evidence>
<keyword evidence="9" id="KW-1185">Reference proteome</keyword>
<comment type="similarity">
    <text evidence="2 4">Belongs to the Ninja family.</text>
</comment>
<reference evidence="8" key="4">
    <citation type="submission" date="2019-03" db="UniProtKB">
        <authorList>
            <consortium name="EnsemblPlants"/>
        </authorList>
    </citation>
    <scope>IDENTIFICATION</scope>
</reference>
<sequence length="399" mass="42905">RIPRASEGSDCRRLCWLCFPGARRLFVRRRCDVLPSGFGDRELPGAGRIRGNGEVFLRIWPSWSLGKGRIGVCFAAGNCLLSLSFSVPGMASRDFLGRFGGEKGASSDKAGGGAGEPDEVVELSLGLSLGGCFGANSGRDAKKPRLVRSSSLAAMCSLPGTSDDIAAATPPPAPLMRTSSLPTETEEERWRRREMQSLKRLQAKRKRLERRTSMNSGKSGGSSSRDDAQEPLYPSAFQLRRSVVDQGNASSSMPEQGSGDGAEAKSTSSMEISSDNNNQNKSLPPPAPSTAGKLPNGIVKEQPPLRTLRSLTMRTTSTGDLRKSMMEDMPMVSSKVDGPNGKKIDGFLYKYRKGEEVRIVCVCHGNFLTPAEFVKHAGGGDVTNPLRHIVVNPSPSVFL</sequence>
<evidence type="ECO:0000256" key="2">
    <source>
        <dbReference type="ARBA" id="ARBA00006081"/>
    </source>
</evidence>
<evidence type="ECO:0000259" key="7">
    <source>
        <dbReference type="Pfam" id="PF16135"/>
    </source>
</evidence>
<comment type="function">
    <text evidence="4">Acts as a negative regulator of abscisic acid (ABA) response.</text>
</comment>
<dbReference type="Pfam" id="PF07897">
    <property type="entry name" value="EAR"/>
    <property type="match status" value="1"/>
</dbReference>
<feature type="compositionally biased region" description="Polar residues" evidence="5">
    <location>
        <begin position="245"/>
        <end position="255"/>
    </location>
</feature>
<dbReference type="Pfam" id="PF16135">
    <property type="entry name" value="TDBD"/>
    <property type="match status" value="1"/>
</dbReference>
<organism evidence="8 9">
    <name type="scientific">Aegilops tauschii subsp. strangulata</name>
    <name type="common">Goatgrass</name>
    <dbReference type="NCBI Taxonomy" id="200361"/>
    <lineage>
        <taxon>Eukaryota</taxon>
        <taxon>Viridiplantae</taxon>
        <taxon>Streptophyta</taxon>
        <taxon>Embryophyta</taxon>
        <taxon>Tracheophyta</taxon>
        <taxon>Spermatophyta</taxon>
        <taxon>Magnoliopsida</taxon>
        <taxon>Liliopsida</taxon>
        <taxon>Poales</taxon>
        <taxon>Poaceae</taxon>
        <taxon>BOP clade</taxon>
        <taxon>Pooideae</taxon>
        <taxon>Triticodae</taxon>
        <taxon>Triticeae</taxon>
        <taxon>Triticinae</taxon>
        <taxon>Aegilops</taxon>
    </lineage>
</organism>
<dbReference type="STRING" id="200361.A0A453B561"/>
<dbReference type="EnsemblPlants" id="AET2Gv20367600.2">
    <property type="protein sequence ID" value="AET2Gv20367600.2"/>
    <property type="gene ID" value="AET2Gv20367600"/>
</dbReference>
<dbReference type="Proteomes" id="UP000015105">
    <property type="component" value="Chromosome 2D"/>
</dbReference>
<dbReference type="InterPro" id="IPR032310">
    <property type="entry name" value="NLS_NINJA_AFP-like"/>
</dbReference>
<reference evidence="9" key="1">
    <citation type="journal article" date="2014" name="Science">
        <title>Ancient hybridizations among the ancestral genomes of bread wheat.</title>
        <authorList>
            <consortium name="International Wheat Genome Sequencing Consortium,"/>
            <person name="Marcussen T."/>
            <person name="Sandve S.R."/>
            <person name="Heier L."/>
            <person name="Spannagl M."/>
            <person name="Pfeifer M."/>
            <person name="Jakobsen K.S."/>
            <person name="Wulff B.B."/>
            <person name="Steuernagel B."/>
            <person name="Mayer K.F."/>
            <person name="Olsen O.A."/>
        </authorList>
    </citation>
    <scope>NUCLEOTIDE SEQUENCE [LARGE SCALE GENOMIC DNA]</scope>
    <source>
        <strain evidence="9">cv. AL8/78</strain>
    </source>
</reference>
<accession>A0A453B561</accession>
<protein>
    <recommendedName>
        <fullName evidence="4">Ninja-family protein</fullName>
    </recommendedName>
    <alternativeName>
        <fullName evidence="4">ABI-binding protein</fullName>
    </alternativeName>
</protein>
<feature type="domain" description="Ethylene-responsive binding factor-associated repression" evidence="6">
    <location>
        <begin position="121"/>
        <end position="155"/>
    </location>
</feature>
<feature type="compositionally biased region" description="Basic and acidic residues" evidence="5">
    <location>
        <begin position="188"/>
        <end position="197"/>
    </location>
</feature>
<dbReference type="AlphaFoldDB" id="A0A453B561"/>
<reference evidence="8" key="5">
    <citation type="journal article" date="2021" name="G3 (Bethesda)">
        <title>Aegilops tauschii genome assembly Aet v5.0 features greater sequence contiguity and improved annotation.</title>
        <authorList>
            <person name="Wang L."/>
            <person name="Zhu T."/>
            <person name="Rodriguez J.C."/>
            <person name="Deal K.R."/>
            <person name="Dubcovsky J."/>
            <person name="McGuire P.E."/>
            <person name="Lux T."/>
            <person name="Spannagl M."/>
            <person name="Mayer K.F.X."/>
            <person name="Baldrich P."/>
            <person name="Meyers B.C."/>
            <person name="Huo N."/>
            <person name="Gu Y.Q."/>
            <person name="Zhou H."/>
            <person name="Devos K.M."/>
            <person name="Bennetzen J.L."/>
            <person name="Unver T."/>
            <person name="Budak H."/>
            <person name="Gulick P.J."/>
            <person name="Galiba G."/>
            <person name="Kalapos B."/>
            <person name="Nelson D.R."/>
            <person name="Li P."/>
            <person name="You F.M."/>
            <person name="Luo M.C."/>
            <person name="Dvorak J."/>
        </authorList>
    </citation>
    <scope>NUCLEOTIDE SEQUENCE [LARGE SCALE GENOMIC DNA]</scope>
    <source>
        <strain evidence="8">cv. AL8/78</strain>
    </source>
</reference>
<reference evidence="9" key="2">
    <citation type="journal article" date="2017" name="Nat. Plants">
        <title>The Aegilops tauschii genome reveals multiple impacts of transposons.</title>
        <authorList>
            <person name="Zhao G."/>
            <person name="Zou C."/>
            <person name="Li K."/>
            <person name="Wang K."/>
            <person name="Li T."/>
            <person name="Gao L."/>
            <person name="Zhang X."/>
            <person name="Wang H."/>
            <person name="Yang Z."/>
            <person name="Liu X."/>
            <person name="Jiang W."/>
            <person name="Mao L."/>
            <person name="Kong X."/>
            <person name="Jiao Y."/>
            <person name="Jia J."/>
        </authorList>
    </citation>
    <scope>NUCLEOTIDE SEQUENCE [LARGE SCALE GENOMIC DNA]</scope>
    <source>
        <strain evidence="9">cv. AL8/78</strain>
    </source>
</reference>
<dbReference type="Pfam" id="PF16136">
    <property type="entry name" value="NLS_NINJA_AFP"/>
    <property type="match status" value="1"/>
</dbReference>
<evidence type="ECO:0000256" key="4">
    <source>
        <dbReference type="RuleBase" id="RU369029"/>
    </source>
</evidence>
<evidence type="ECO:0000313" key="8">
    <source>
        <dbReference type="EnsemblPlants" id="AET2Gv20367600.2"/>
    </source>
</evidence>
<feature type="region of interest" description="Disordered" evidence="5">
    <location>
        <begin position="245"/>
        <end position="305"/>
    </location>
</feature>
<evidence type="ECO:0000313" key="9">
    <source>
        <dbReference type="Proteomes" id="UP000015105"/>
    </source>
</evidence>
<dbReference type="GO" id="GO:0045892">
    <property type="term" value="P:negative regulation of DNA-templated transcription"/>
    <property type="evidence" value="ECO:0007669"/>
    <property type="project" value="TreeGrafter"/>
</dbReference>
<dbReference type="PANTHER" id="PTHR31413">
    <property type="entry name" value="AFP HOMOLOG 2"/>
    <property type="match status" value="1"/>
</dbReference>
<feature type="compositionally biased region" description="Polar residues" evidence="5">
    <location>
        <begin position="265"/>
        <end position="282"/>
    </location>
</feature>
<dbReference type="GO" id="GO:0007165">
    <property type="term" value="P:signal transduction"/>
    <property type="evidence" value="ECO:0007669"/>
    <property type="project" value="InterPro"/>
</dbReference>
<name>A0A453B561_AEGTS</name>
<evidence type="ECO:0000256" key="1">
    <source>
        <dbReference type="ARBA" id="ARBA00004123"/>
    </source>
</evidence>
<feature type="region of interest" description="Disordered" evidence="5">
    <location>
        <begin position="163"/>
        <end position="229"/>
    </location>
</feature>
<feature type="domain" description="Tify" evidence="7">
    <location>
        <begin position="358"/>
        <end position="391"/>
    </location>
</feature>
<evidence type="ECO:0000259" key="6">
    <source>
        <dbReference type="Pfam" id="PF07897"/>
    </source>
</evidence>
<reference evidence="8" key="3">
    <citation type="journal article" date="2017" name="Nature">
        <title>Genome sequence of the progenitor of the wheat D genome Aegilops tauschii.</title>
        <authorList>
            <person name="Luo M.C."/>
            <person name="Gu Y.Q."/>
            <person name="Puiu D."/>
            <person name="Wang H."/>
            <person name="Twardziok S.O."/>
            <person name="Deal K.R."/>
            <person name="Huo N."/>
            <person name="Zhu T."/>
            <person name="Wang L."/>
            <person name="Wang Y."/>
            <person name="McGuire P.E."/>
            <person name="Liu S."/>
            <person name="Long H."/>
            <person name="Ramasamy R.K."/>
            <person name="Rodriguez J.C."/>
            <person name="Van S.L."/>
            <person name="Yuan L."/>
            <person name="Wang Z."/>
            <person name="Xia Z."/>
            <person name="Xiao L."/>
            <person name="Anderson O.D."/>
            <person name="Ouyang S."/>
            <person name="Liang Y."/>
            <person name="Zimin A.V."/>
            <person name="Pertea G."/>
            <person name="Qi P."/>
            <person name="Bennetzen J.L."/>
            <person name="Dai X."/>
            <person name="Dawson M.W."/>
            <person name="Muller H.G."/>
            <person name="Kugler K."/>
            <person name="Rivarola-Duarte L."/>
            <person name="Spannagl M."/>
            <person name="Mayer K.F.X."/>
            <person name="Lu F.H."/>
            <person name="Bevan M.W."/>
            <person name="Leroy P."/>
            <person name="Li P."/>
            <person name="You F.M."/>
            <person name="Sun Q."/>
            <person name="Liu Z."/>
            <person name="Lyons E."/>
            <person name="Wicker T."/>
            <person name="Salzberg S.L."/>
            <person name="Devos K.M."/>
            <person name="Dvorak J."/>
        </authorList>
    </citation>
    <scope>NUCLEOTIDE SEQUENCE [LARGE SCALE GENOMIC DNA]</scope>
    <source>
        <strain evidence="8">cv. AL8/78</strain>
    </source>
</reference>
<dbReference type="InterPro" id="IPR012463">
    <property type="entry name" value="Ninja_motif"/>
</dbReference>
<proteinExistence type="inferred from homology"/>
<dbReference type="InterPro" id="IPR031307">
    <property type="entry name" value="Ninja_fam"/>
</dbReference>
<evidence type="ECO:0000256" key="3">
    <source>
        <dbReference type="ARBA" id="ARBA00023242"/>
    </source>
</evidence>
<keyword evidence="3 4" id="KW-0539">Nucleus</keyword>